<dbReference type="GO" id="GO:0006465">
    <property type="term" value="P:signal peptide processing"/>
    <property type="evidence" value="ECO:0007669"/>
    <property type="project" value="UniProtKB-UniRule"/>
</dbReference>
<dbReference type="GO" id="GO:0016020">
    <property type="term" value="C:membrane"/>
    <property type="evidence" value="ECO:0007669"/>
    <property type="project" value="UniProtKB-UniRule"/>
</dbReference>
<dbReference type="RefSeq" id="WP_345471202.1">
    <property type="nucleotide sequence ID" value="NZ_CP125942.1"/>
</dbReference>
<evidence type="ECO:0000256" key="2">
    <source>
        <dbReference type="SAM" id="MobiDB-lite"/>
    </source>
</evidence>
<dbReference type="Proteomes" id="UP001486888">
    <property type="component" value="Chromosome"/>
</dbReference>
<feature type="transmembrane region" description="Helical" evidence="3">
    <location>
        <begin position="20"/>
        <end position="44"/>
    </location>
</feature>
<keyword evidence="5" id="KW-1185">Reference proteome</keyword>
<feature type="transmembrane region" description="Helical" evidence="3">
    <location>
        <begin position="143"/>
        <end position="161"/>
    </location>
</feature>
<proteinExistence type="predicted"/>
<keyword evidence="3" id="KW-1133">Transmembrane helix</keyword>
<sequence length="374" mass="39316">MGSQRTGHESKSSLGPLQRFLLNFGAGLGSLCLLLAVLAMVIGIKPLVFVSGSMGPGIPVGALGLSVPASVEEVNVGDVVSVVNSQGERITHRVVEKAPEGLVLKGDANPVPDIETYSVEQMDHLFLSVPGLGYVVTWLSQPWAYTLGILLCGYLLYIAFWRKGSKPDDSNEELHGSQSAEPGEQDSHSRTAGRKKLGNLSRTIGGLTVVVLLGALVLQVPKSETTHAAFTGSATASAAVQANIVQPATGSLACTESRVLLLTTATVSWPAQQLPSGARLAVRTKVDSSTYRYTSLASGATSTDYGPRLNLIGLITEGGAQTMEVKLLVVYTTDNKDVTESGSNIGWVSPVADSPTRTIVYHPGLLLARDFTCS</sequence>
<keyword evidence="4" id="KW-0378">Hydrolase</keyword>
<evidence type="ECO:0000256" key="3">
    <source>
        <dbReference type="SAM" id="Phobius"/>
    </source>
</evidence>
<dbReference type="AlphaFoldDB" id="A0AAU6WD08"/>
<accession>A0AAU6WD08</accession>
<keyword evidence="3" id="KW-0472">Membrane</keyword>
<dbReference type="NCBIfam" id="TIGR02228">
    <property type="entry name" value="sigpep_I_arch"/>
    <property type="match status" value="1"/>
</dbReference>
<dbReference type="KEGG" id="gey:QMQ05_14670"/>
<feature type="region of interest" description="Disordered" evidence="2">
    <location>
        <begin position="169"/>
        <end position="192"/>
    </location>
</feature>
<keyword evidence="3" id="KW-0812">Transmembrane</keyword>
<evidence type="ECO:0000313" key="4">
    <source>
        <dbReference type="EMBL" id="XAO45574.1"/>
    </source>
</evidence>
<evidence type="ECO:0000256" key="1">
    <source>
        <dbReference type="NCBIfam" id="TIGR02228"/>
    </source>
</evidence>
<dbReference type="EC" id="3.4.21.89" evidence="1"/>
<dbReference type="EMBL" id="CP125942">
    <property type="protein sequence ID" value="XAO45574.1"/>
    <property type="molecule type" value="Genomic_DNA"/>
</dbReference>
<dbReference type="GO" id="GO:0004252">
    <property type="term" value="F:serine-type endopeptidase activity"/>
    <property type="evidence" value="ECO:0007669"/>
    <property type="project" value="UniProtKB-UniRule"/>
</dbReference>
<dbReference type="GO" id="GO:0009003">
    <property type="term" value="F:signal peptidase activity"/>
    <property type="evidence" value="ECO:0007669"/>
    <property type="project" value="UniProtKB-EC"/>
</dbReference>
<protein>
    <recommendedName>
        <fullName evidence="1">Signal peptidase I</fullName>
        <ecNumber evidence="1">3.4.21.89</ecNumber>
    </recommendedName>
</protein>
<feature type="transmembrane region" description="Helical" evidence="3">
    <location>
        <begin position="200"/>
        <end position="218"/>
    </location>
</feature>
<gene>
    <name evidence="4" type="ORF">QMQ05_14670</name>
</gene>
<name>A0AAU6WD08_9MICC</name>
<organism evidence="4 5">
    <name type="scientific">Glutamicibacter ectropisis</name>
    <dbReference type="NCBI Taxonomy" id="3046593"/>
    <lineage>
        <taxon>Bacteria</taxon>
        <taxon>Bacillati</taxon>
        <taxon>Actinomycetota</taxon>
        <taxon>Actinomycetes</taxon>
        <taxon>Micrococcales</taxon>
        <taxon>Micrococcaceae</taxon>
        <taxon>Glutamicibacter</taxon>
    </lineage>
</organism>
<evidence type="ECO:0000313" key="5">
    <source>
        <dbReference type="Proteomes" id="UP001486888"/>
    </source>
</evidence>
<reference evidence="4 5" key="1">
    <citation type="submission" date="2023-05" db="EMBL/GenBank/DDBJ databases">
        <title>Glutamicibacter sp. B1, complete genome.</title>
        <authorList>
            <person name="Long Y.H."/>
            <person name="Fang T."/>
            <person name="Li X.Y."/>
        </authorList>
    </citation>
    <scope>NUCLEOTIDE SEQUENCE [LARGE SCALE GENOMIC DNA]</scope>
    <source>
        <strain evidence="4 5">B1</strain>
    </source>
</reference>
<dbReference type="InterPro" id="IPR001733">
    <property type="entry name" value="Peptidase_S26B"/>
</dbReference>